<dbReference type="InterPro" id="IPR054491">
    <property type="entry name" value="MGH1-like_GH"/>
</dbReference>
<sequence>MTPLKYNFCYAILSDQGQADYRNDANQGIYYFDTRFLNHYRFEFEDFSLIYQDAATNTQLQQYWSRHHHHQQTGQIDRCLKLQQDGFEDVIRCHNPTPDIQEVVIRQHVDSDFQDMFEIRGQWLEPLFRKTEKNLTANEYQARYVSRDHQLNQVIMEFSPARNMTEGWHFDIQPGQTLELVIRVTLISPLSENTTALPDYHSFSRNFSINKQKPSIQQAIDDVYALLLAPAEGLTIAAGLPRFVTPFGRDALICSFFLLSTFPQLAQGTLQFLAHHQGTRTDTINDEQAGKILHEYRYGERSRIGDIPFHPYFGASDATALFIILLHDYCLGSGDWSFMQTLEPHWRRALQWLEGQQDDETGFIGFHANKRGLVNQCWKDSPDSMSHQDGTLAKHPLFVSEIQAYAYKAFACASVFFIHLNQQHEADLYQVKSEHLKNQFDQYFWQPQMGCYALALDGDQQPLNVQNSNAGHCLWAGIVKPGRADELVTTLFSEALWSGWGLRTLGCHEVRYNPLSYHNGSVWPHDMALTALGLKQYGYHHQAQHIADTLLDVAEKQPDHRLPELYSGHDRNHYPVLPYHLSCRPQAWAAAALFALWT</sequence>
<name>A0A0C5VU41_9GAMM</name>
<dbReference type="InterPro" id="IPR012341">
    <property type="entry name" value="6hp_glycosidase-like_sf"/>
</dbReference>
<dbReference type="GO" id="GO:0005975">
    <property type="term" value="P:carbohydrate metabolic process"/>
    <property type="evidence" value="ECO:0007669"/>
    <property type="project" value="InterPro"/>
</dbReference>
<gene>
    <name evidence="3" type="ORF">YC6258_04781</name>
</gene>
<dbReference type="AlphaFoldDB" id="A0A0C5VU41"/>
<dbReference type="Proteomes" id="UP000032266">
    <property type="component" value="Chromosome"/>
</dbReference>
<dbReference type="OrthoDB" id="9781878at2"/>
<dbReference type="Pfam" id="PF14742">
    <property type="entry name" value="GDE_N_bis"/>
    <property type="match status" value="1"/>
</dbReference>
<evidence type="ECO:0000313" key="3">
    <source>
        <dbReference type="EMBL" id="AJQ96813.1"/>
    </source>
</evidence>
<feature type="domain" description="Putative glycogen debranching enzyme N-terminal" evidence="1">
    <location>
        <begin position="4"/>
        <end position="182"/>
    </location>
</feature>
<dbReference type="STRING" id="1445510.YC6258_04781"/>
<accession>A0A0C5VU41</accession>
<evidence type="ECO:0000259" key="2">
    <source>
        <dbReference type="Pfam" id="PF22422"/>
    </source>
</evidence>
<evidence type="ECO:0000313" key="4">
    <source>
        <dbReference type="Proteomes" id="UP000032266"/>
    </source>
</evidence>
<organism evidence="3 4">
    <name type="scientific">Gynuella sunshinyii YC6258</name>
    <dbReference type="NCBI Taxonomy" id="1445510"/>
    <lineage>
        <taxon>Bacteria</taxon>
        <taxon>Pseudomonadati</taxon>
        <taxon>Pseudomonadota</taxon>
        <taxon>Gammaproteobacteria</taxon>
        <taxon>Oceanospirillales</taxon>
        <taxon>Saccharospirillaceae</taxon>
        <taxon>Gynuella</taxon>
    </lineage>
</organism>
<dbReference type="InterPro" id="IPR032856">
    <property type="entry name" value="GDE_N_bis"/>
</dbReference>
<dbReference type="Gene3D" id="1.50.10.10">
    <property type="match status" value="1"/>
</dbReference>
<dbReference type="RefSeq" id="WP_044618731.1">
    <property type="nucleotide sequence ID" value="NZ_CP007142.1"/>
</dbReference>
<dbReference type="Pfam" id="PF22422">
    <property type="entry name" value="MGH1-like_GH"/>
    <property type="match status" value="1"/>
</dbReference>
<dbReference type="InterPro" id="IPR008928">
    <property type="entry name" value="6-hairpin_glycosidase_sf"/>
</dbReference>
<dbReference type="SUPFAM" id="SSF48208">
    <property type="entry name" value="Six-hairpin glycosidases"/>
    <property type="match status" value="1"/>
</dbReference>
<dbReference type="KEGG" id="gsn:YC6258_04781"/>
<protein>
    <submittedName>
        <fullName evidence="3">Glycogen debranching enzyme</fullName>
    </submittedName>
</protein>
<feature type="domain" description="Mannosylglycerate hydrolase MGH1-like glycoside hydrolase" evidence="2">
    <location>
        <begin position="335"/>
        <end position="566"/>
    </location>
</feature>
<dbReference type="EMBL" id="CP007142">
    <property type="protein sequence ID" value="AJQ96813.1"/>
    <property type="molecule type" value="Genomic_DNA"/>
</dbReference>
<keyword evidence="4" id="KW-1185">Reference proteome</keyword>
<proteinExistence type="predicted"/>
<evidence type="ECO:0000259" key="1">
    <source>
        <dbReference type="Pfam" id="PF14742"/>
    </source>
</evidence>
<dbReference type="HOGENOM" id="CLU_019216_1_0_6"/>
<reference evidence="3 4" key="1">
    <citation type="submission" date="2014-01" db="EMBL/GenBank/DDBJ databases">
        <title>Full genme sequencing of cellulolytic bacterium Gynuella sunshinyii YC6258T gen. nov., sp. nov.</title>
        <authorList>
            <person name="Khan H."/>
            <person name="Chung E.J."/>
            <person name="Chung Y.R."/>
        </authorList>
    </citation>
    <scope>NUCLEOTIDE SEQUENCE [LARGE SCALE GENOMIC DNA]</scope>
    <source>
        <strain evidence="3 4">YC6258</strain>
    </source>
</reference>